<dbReference type="EMBL" id="UZAD01013213">
    <property type="protein sequence ID" value="VDN92271.1"/>
    <property type="molecule type" value="Genomic_DNA"/>
</dbReference>
<reference evidence="6" key="1">
    <citation type="submission" date="2017-02" db="UniProtKB">
        <authorList>
            <consortium name="WormBaseParasite"/>
        </authorList>
    </citation>
    <scope>IDENTIFICATION</scope>
</reference>
<evidence type="ECO:0000313" key="5">
    <source>
        <dbReference type="Proteomes" id="UP000278627"/>
    </source>
</evidence>
<dbReference type="WBParaSite" id="BPAG_0001112301-mRNA-1">
    <property type="protein sequence ID" value="BPAG_0001112301-mRNA-1"/>
    <property type="gene ID" value="BPAG_0001112301"/>
</dbReference>
<reference evidence="4 5" key="2">
    <citation type="submission" date="2018-11" db="EMBL/GenBank/DDBJ databases">
        <authorList>
            <consortium name="Pathogen Informatics"/>
        </authorList>
    </citation>
    <scope>NUCLEOTIDE SEQUENCE [LARGE SCALE GENOMIC DNA]</scope>
</reference>
<dbReference type="PROSITE" id="PS50088">
    <property type="entry name" value="ANK_REPEAT"/>
    <property type="match status" value="5"/>
</dbReference>
<evidence type="ECO:0000256" key="1">
    <source>
        <dbReference type="ARBA" id="ARBA00022737"/>
    </source>
</evidence>
<dbReference type="Proteomes" id="UP000278627">
    <property type="component" value="Unassembled WGS sequence"/>
</dbReference>
<proteinExistence type="predicted"/>
<feature type="repeat" description="ANK" evidence="3">
    <location>
        <begin position="581"/>
        <end position="613"/>
    </location>
</feature>
<protein>
    <submittedName>
        <fullName evidence="6">ANK_REP_REGION domain-containing protein</fullName>
    </submittedName>
</protein>
<keyword evidence="2 3" id="KW-0040">ANK repeat</keyword>
<sequence>MSRKKNILKHLRSGLYRTSTRTILYGFSLLSANNSANSNDGDAVLLNVRFVPSTENLHSEFCKVPKLSSPTDEGLATTINQGSSNQHSVIKDNIQIKDGESMQGPSVMIQSNSYNFNPLHIDIDVIGTEDGIQAKMIRQKVVPWKFQNYLLAVRAAVTGDALHLLYLTNVLKVSVNAANLQGMTLLHWATANDHVAIVQLLLSLGANSRLITKKGRSVLHTATYNDAARCLKLFLEIFFEQEKMFSMKNSYGMSYKFILQRDFNGDNLLHLACRLRKKRCLKIIISFIIKYFGWILVEEMLQQCNQDNQTPVHVACLWNSVEAANLLLTDNLNKIFRKVYNSVKGSVAVVALKMASKRTLFWRIGRGTVLHEMATMKCGFACFTKNSSSLLEYDNKLAACTMTEIFEKRCPECEKARLEVIKIIMRCCPELVLLRDVFGQTALMCSVISDAVSLTKALLVYKGGRKQWLSKQLKSVDPDFRTALHHAAAGGRVLQVVLLLECGATVKGQDSYGATPMHYAAVRGFCATLKLLYKANKYDDELRTNDGHSAFMWAAMHGVSISIHTMIDANPVVNQEDCDSYGCTALHLAAAGDHVEVINTLLLLKWNAEKRNKLGETPLAVAAKSGSAGAVLCFLHAGVDFFSQDKFNNTVLHMAANSDSKKETLHQLLHYLKHSSLLNMRNNMGQTPLHCATEHNALQCVRYLLECGADPLIRDNRGWDPLMVAVRQGCWSTIILMLKNSSNINCYSAADNQTTLSLALERKNYILASFLEKNGALLASEIQDTAARMYDLFLADFYADSYPYFNSKNVLRIQRWYRGRVTSRCHRHSTQTHILDGIAFSSSSQ</sequence>
<dbReference type="SUPFAM" id="SSF48403">
    <property type="entry name" value="Ankyrin repeat"/>
    <property type="match status" value="2"/>
</dbReference>
<evidence type="ECO:0000256" key="2">
    <source>
        <dbReference type="ARBA" id="ARBA00023043"/>
    </source>
</evidence>
<evidence type="ECO:0000256" key="3">
    <source>
        <dbReference type="PROSITE-ProRule" id="PRU00023"/>
    </source>
</evidence>
<dbReference type="AlphaFoldDB" id="A0A0N4TR66"/>
<dbReference type="InterPro" id="IPR036770">
    <property type="entry name" value="Ankyrin_rpt-contain_sf"/>
</dbReference>
<keyword evidence="5" id="KW-1185">Reference proteome</keyword>
<dbReference type="STRING" id="6280.A0A0N4TR66"/>
<dbReference type="Pfam" id="PF12796">
    <property type="entry name" value="Ank_2"/>
    <property type="match status" value="4"/>
</dbReference>
<gene>
    <name evidence="4" type="ORF">BPAG_LOCUS11085</name>
</gene>
<keyword evidence="1" id="KW-0677">Repeat</keyword>
<feature type="repeat" description="ANK" evidence="3">
    <location>
        <begin position="684"/>
        <end position="716"/>
    </location>
</feature>
<organism evidence="6">
    <name type="scientific">Brugia pahangi</name>
    <name type="common">Filarial nematode worm</name>
    <dbReference type="NCBI Taxonomy" id="6280"/>
    <lineage>
        <taxon>Eukaryota</taxon>
        <taxon>Metazoa</taxon>
        <taxon>Ecdysozoa</taxon>
        <taxon>Nematoda</taxon>
        <taxon>Chromadorea</taxon>
        <taxon>Rhabditida</taxon>
        <taxon>Spirurina</taxon>
        <taxon>Spiruromorpha</taxon>
        <taxon>Filarioidea</taxon>
        <taxon>Onchocercidae</taxon>
        <taxon>Brugia</taxon>
    </lineage>
</organism>
<dbReference type="SMART" id="SM00248">
    <property type="entry name" value="ANK"/>
    <property type="match status" value="14"/>
</dbReference>
<dbReference type="PANTHER" id="PTHR24173">
    <property type="entry name" value="ANKYRIN REPEAT CONTAINING"/>
    <property type="match status" value="1"/>
</dbReference>
<name>A0A0N4TR66_BRUPA</name>
<feature type="repeat" description="ANK" evidence="3">
    <location>
        <begin position="614"/>
        <end position="646"/>
    </location>
</feature>
<evidence type="ECO:0000313" key="4">
    <source>
        <dbReference type="EMBL" id="VDN92271.1"/>
    </source>
</evidence>
<feature type="repeat" description="ANK" evidence="3">
    <location>
        <begin position="181"/>
        <end position="213"/>
    </location>
</feature>
<feature type="repeat" description="ANK" evidence="3">
    <location>
        <begin position="479"/>
        <end position="511"/>
    </location>
</feature>
<dbReference type="PANTHER" id="PTHR24173:SF74">
    <property type="entry name" value="ANKYRIN REPEAT DOMAIN-CONTAINING PROTEIN 16"/>
    <property type="match status" value="1"/>
</dbReference>
<dbReference type="Gene3D" id="1.25.40.20">
    <property type="entry name" value="Ankyrin repeat-containing domain"/>
    <property type="match status" value="4"/>
</dbReference>
<dbReference type="PROSITE" id="PS50297">
    <property type="entry name" value="ANK_REP_REGION"/>
    <property type="match status" value="3"/>
</dbReference>
<dbReference type="InterPro" id="IPR002110">
    <property type="entry name" value="Ankyrin_rpt"/>
</dbReference>
<evidence type="ECO:0000313" key="6">
    <source>
        <dbReference type="WBParaSite" id="BPAG_0001112301-mRNA-1"/>
    </source>
</evidence>
<accession>A0A0N4TR66</accession>